<dbReference type="Proteomes" id="UP001218231">
    <property type="component" value="Chromosome"/>
</dbReference>
<dbReference type="RefSeq" id="WP_273616779.1">
    <property type="nucleotide sequence ID" value="NZ_CP117417.1"/>
</dbReference>
<dbReference type="SUPFAM" id="SSF52540">
    <property type="entry name" value="P-loop containing nucleoside triphosphate hydrolases"/>
    <property type="match status" value="1"/>
</dbReference>
<gene>
    <name evidence="2" type="ORF">PQ457_10235</name>
</gene>
<feature type="compositionally biased region" description="Acidic residues" evidence="1">
    <location>
        <begin position="502"/>
        <end position="514"/>
    </location>
</feature>
<name>A0ABY7TWY3_9SPHN</name>
<organism evidence="2 3">
    <name type="scientific">Novosphingobium humi</name>
    <dbReference type="NCBI Taxonomy" id="2282397"/>
    <lineage>
        <taxon>Bacteria</taxon>
        <taxon>Pseudomonadati</taxon>
        <taxon>Pseudomonadota</taxon>
        <taxon>Alphaproteobacteria</taxon>
        <taxon>Sphingomonadales</taxon>
        <taxon>Sphingomonadaceae</taxon>
        <taxon>Novosphingobium</taxon>
    </lineage>
</organism>
<protein>
    <submittedName>
        <fullName evidence="2">AAA family ATPase</fullName>
    </submittedName>
</protein>
<dbReference type="InterPro" id="IPR027417">
    <property type="entry name" value="P-loop_NTPase"/>
</dbReference>
<evidence type="ECO:0000313" key="2">
    <source>
        <dbReference type="EMBL" id="WCT76329.1"/>
    </source>
</evidence>
<evidence type="ECO:0000313" key="3">
    <source>
        <dbReference type="Proteomes" id="UP001218231"/>
    </source>
</evidence>
<reference evidence="2 3" key="1">
    <citation type="submission" date="2023-02" db="EMBL/GenBank/DDBJ databases">
        <title>Genome sequence of Novosphingobium humi KACC 19094.</title>
        <authorList>
            <person name="Kim S."/>
            <person name="Heo J."/>
            <person name="Kwon S.-W."/>
        </authorList>
    </citation>
    <scope>NUCLEOTIDE SEQUENCE [LARGE SCALE GENOMIC DNA]</scope>
    <source>
        <strain evidence="2 3">KACC 19094</strain>
    </source>
</reference>
<dbReference type="Gene3D" id="3.40.50.300">
    <property type="entry name" value="P-loop containing nucleotide triphosphate hydrolases"/>
    <property type="match status" value="1"/>
</dbReference>
<feature type="region of interest" description="Disordered" evidence="1">
    <location>
        <begin position="470"/>
        <end position="514"/>
    </location>
</feature>
<dbReference type="Pfam" id="PF13481">
    <property type="entry name" value="AAA_25"/>
    <property type="match status" value="1"/>
</dbReference>
<dbReference type="EMBL" id="CP117417">
    <property type="protein sequence ID" value="WCT76329.1"/>
    <property type="molecule type" value="Genomic_DNA"/>
</dbReference>
<evidence type="ECO:0000256" key="1">
    <source>
        <dbReference type="SAM" id="MobiDB-lite"/>
    </source>
</evidence>
<keyword evidence="3" id="KW-1185">Reference proteome</keyword>
<proteinExistence type="predicted"/>
<accession>A0ABY7TWY3</accession>
<sequence>MNAVIPILAFDSPLTREQAALADMESAYCADDMPPAERIEYIRQCIDEIRKARPEFPCPALTVALARCGGQAPISTGGNGSVGLLPVVNLNSFDGEPPVRRSIWGDWFPVRQTTMLTGMGGVGKSLLTLDLLASIALGLPFLGMETERARCLFVTCEDDVDELWRRLASFCRAHGVRMADLDGWLSLVSLAGETGTELARYADNGGLVTTERWQQLVTTNERLGIRVVAYDNATDAFAGDHNAIHEVAAFVNLLTGEAQRIDGAFLLLHHPNKAGADWLGSVAWHNKVRSRWMIEGSPEGADPNARTIANPKSNYGPQGGRITFRWNEGAFVREADLPGDMRAKLAETTAAAGANQLFLACLRECTRREQAVSASPSPTYAPKMFAEMPEAKGLDAKALAKAMNRLLTLGLIETGELSWLARDRHRVRGLRETAGNCGERCDERAADTCGERGERSTGMTQVIDNTAAYEGRNCGVRNSSPTERKGEAPKGSPSPSYRWEPSEDDWLSDEGGDA</sequence>